<name>A0AAD5J2Z5_ACENE</name>
<evidence type="ECO:0000256" key="1">
    <source>
        <dbReference type="SAM" id="MobiDB-lite"/>
    </source>
</evidence>
<evidence type="ECO:0000313" key="3">
    <source>
        <dbReference type="Proteomes" id="UP001064489"/>
    </source>
</evidence>
<feature type="compositionally biased region" description="Basic and acidic residues" evidence="1">
    <location>
        <begin position="181"/>
        <end position="202"/>
    </location>
</feature>
<protein>
    <submittedName>
        <fullName evidence="2">Uncharacterized protein</fullName>
    </submittedName>
</protein>
<reference evidence="2" key="1">
    <citation type="journal article" date="2022" name="Plant J.">
        <title>Strategies of tolerance reflected in two North American maple genomes.</title>
        <authorList>
            <person name="McEvoy S.L."/>
            <person name="Sezen U.U."/>
            <person name="Trouern-Trend A."/>
            <person name="McMahon S.M."/>
            <person name="Schaberg P.G."/>
            <person name="Yang J."/>
            <person name="Wegrzyn J.L."/>
            <person name="Swenson N.G."/>
        </authorList>
    </citation>
    <scope>NUCLEOTIDE SEQUENCE</scope>
    <source>
        <strain evidence="2">91603</strain>
    </source>
</reference>
<proteinExistence type="predicted"/>
<dbReference type="AlphaFoldDB" id="A0AAD5J2Z5"/>
<keyword evidence="3" id="KW-1185">Reference proteome</keyword>
<feature type="region of interest" description="Disordered" evidence="1">
    <location>
        <begin position="180"/>
        <end position="214"/>
    </location>
</feature>
<comment type="caution">
    <text evidence="2">The sequence shown here is derived from an EMBL/GenBank/DDBJ whole genome shotgun (WGS) entry which is preliminary data.</text>
</comment>
<dbReference type="EMBL" id="JAJSOW010000101">
    <property type="protein sequence ID" value="KAI9180550.1"/>
    <property type="molecule type" value="Genomic_DNA"/>
</dbReference>
<accession>A0AAD5J2Z5</accession>
<evidence type="ECO:0000313" key="2">
    <source>
        <dbReference type="EMBL" id="KAI9180550.1"/>
    </source>
</evidence>
<sequence>MQPSCYDALATYDQVAILMTLASLTNYGSTKADVEFCNASDQPIEKLATQLIIGYSCHRSTTVLRKSPIDILHNVSILLSPSTIPCGAPLAHSPNASGIISSSPYLPIDSPGVILPTAVVLPTMHGSNHPMMTRSKTSTTAPKHYTLTPRNLEKENTEVPAKNQELQGKLDLLSNNVHSAQDQDHIDDLTREQNRDPEQSTRRKEKRPIRSQLDPPIIDLNELISVTDAGANPANPLTPYRIQRDSIQ</sequence>
<feature type="region of interest" description="Disordered" evidence="1">
    <location>
        <begin position="229"/>
        <end position="248"/>
    </location>
</feature>
<organism evidence="2 3">
    <name type="scientific">Acer negundo</name>
    <name type="common">Box elder</name>
    <dbReference type="NCBI Taxonomy" id="4023"/>
    <lineage>
        <taxon>Eukaryota</taxon>
        <taxon>Viridiplantae</taxon>
        <taxon>Streptophyta</taxon>
        <taxon>Embryophyta</taxon>
        <taxon>Tracheophyta</taxon>
        <taxon>Spermatophyta</taxon>
        <taxon>Magnoliopsida</taxon>
        <taxon>eudicotyledons</taxon>
        <taxon>Gunneridae</taxon>
        <taxon>Pentapetalae</taxon>
        <taxon>rosids</taxon>
        <taxon>malvids</taxon>
        <taxon>Sapindales</taxon>
        <taxon>Sapindaceae</taxon>
        <taxon>Hippocastanoideae</taxon>
        <taxon>Acereae</taxon>
        <taxon>Acer</taxon>
    </lineage>
</organism>
<reference evidence="2" key="2">
    <citation type="submission" date="2023-02" db="EMBL/GenBank/DDBJ databases">
        <authorList>
            <person name="Swenson N.G."/>
            <person name="Wegrzyn J.L."/>
            <person name="Mcevoy S.L."/>
        </authorList>
    </citation>
    <scope>NUCLEOTIDE SEQUENCE</scope>
    <source>
        <strain evidence="2">91603</strain>
        <tissue evidence="2">Leaf</tissue>
    </source>
</reference>
<dbReference type="Proteomes" id="UP001064489">
    <property type="component" value="Chromosome 4"/>
</dbReference>
<gene>
    <name evidence="2" type="ORF">LWI28_005980</name>
</gene>